<feature type="region of interest" description="Disordered" evidence="1">
    <location>
        <begin position="54"/>
        <end position="98"/>
    </location>
</feature>
<comment type="caution">
    <text evidence="2">The sequence shown here is derived from an EMBL/GenBank/DDBJ whole genome shotgun (WGS) entry which is preliminary data.</text>
</comment>
<evidence type="ECO:0000313" key="2">
    <source>
        <dbReference type="EMBL" id="CAJ0603197.1"/>
    </source>
</evidence>
<dbReference type="Proteomes" id="UP001176961">
    <property type="component" value="Unassembled WGS sequence"/>
</dbReference>
<keyword evidence="3" id="KW-1185">Reference proteome</keyword>
<feature type="region of interest" description="Disordered" evidence="1">
    <location>
        <begin position="563"/>
        <end position="665"/>
    </location>
</feature>
<feature type="region of interest" description="Disordered" evidence="1">
    <location>
        <begin position="298"/>
        <end position="325"/>
    </location>
</feature>
<evidence type="ECO:0000256" key="1">
    <source>
        <dbReference type="SAM" id="MobiDB-lite"/>
    </source>
</evidence>
<organism evidence="2 3">
    <name type="scientific">Cylicocyclus nassatus</name>
    <name type="common">Nematode worm</name>
    <dbReference type="NCBI Taxonomy" id="53992"/>
    <lineage>
        <taxon>Eukaryota</taxon>
        <taxon>Metazoa</taxon>
        <taxon>Ecdysozoa</taxon>
        <taxon>Nematoda</taxon>
        <taxon>Chromadorea</taxon>
        <taxon>Rhabditida</taxon>
        <taxon>Rhabditina</taxon>
        <taxon>Rhabditomorpha</taxon>
        <taxon>Strongyloidea</taxon>
        <taxon>Strongylidae</taxon>
        <taxon>Cylicocyclus</taxon>
    </lineage>
</organism>
<dbReference type="AlphaFoldDB" id="A0AA36H3D2"/>
<accession>A0AA36H3D2</accession>
<feature type="compositionally biased region" description="Basic residues" evidence="1">
    <location>
        <begin position="648"/>
        <end position="658"/>
    </location>
</feature>
<evidence type="ECO:0008006" key="4">
    <source>
        <dbReference type="Google" id="ProtNLM"/>
    </source>
</evidence>
<sequence length="723" mass="80903">MKLVFDVYFFLMKVSGTMEEQDQDKEGGHAQQNGSCQVAEEQAVVSSVNGAIAESSATDSGAGSAAEEGSSSQALPAEVEHEAEAVAPSSSNDGMDVDNRTFTVTNLKHPGAWRTHPEIINMLARCESFSIRFERAAKQKGPKPGHISFTFESISSAREAFTQAQKMRVDGHAVKVEACPAFFAPAACKSRPFFKPLVDEEVRKRTIYALDLPTSAEQNLLNSIFESDHIERITFLPLRSEHKQAEVIMHTEEQADAARSEDGFELDDGKQQSVLRILTPVDYAAFVAEEQKPVPFVPPKVEDIVPTPSSTAPSGSHPPTAKPPEEVKLAPVLDEDDVTDMFIKYVTEQRVNWAEITDVMELYTMCDAVSAQIGGLPDSVLRPAMLHTLHRHLTEAQSAWMREHLQDLIKWWKQEVKNDAFVDRATLVQMKAAEYVPIAPSKRKYRGKNSAESRAGRVMMGVGAFLEAQRSKMVTEEGELEVEEDDEGNILLGGEALSFESWAKLTKTNQPDIVHAKMGEDEPPAKKPREMHDFKKFKQSQKEWREKKMAAKKMRIMKEAREGVEALDKEKAEEVQLPKDAENGKDKKDGATPEKPPKPPKELDEGEIDSEEERKEEKEKRRRRKASSSSNSSSSSSSSESEDDGDARKRRRNRRKTERLKGPQVPPLFQRMFNHRHVIINALSAEHKTAFASVLHQMKSSGRTGISQSDQQQMLTFLSNFSR</sequence>
<feature type="region of interest" description="Disordered" evidence="1">
    <location>
        <begin position="20"/>
        <end position="41"/>
    </location>
</feature>
<protein>
    <recommendedName>
        <fullName evidence="4">RRM domain-containing protein</fullName>
    </recommendedName>
</protein>
<reference evidence="2" key="1">
    <citation type="submission" date="2023-07" db="EMBL/GenBank/DDBJ databases">
        <authorList>
            <consortium name="CYATHOMIX"/>
        </authorList>
    </citation>
    <scope>NUCLEOTIDE SEQUENCE</scope>
    <source>
        <strain evidence="2">N/A</strain>
    </source>
</reference>
<feature type="compositionally biased region" description="Low complexity" evidence="1">
    <location>
        <begin position="627"/>
        <end position="639"/>
    </location>
</feature>
<evidence type="ECO:0000313" key="3">
    <source>
        <dbReference type="Proteomes" id="UP001176961"/>
    </source>
</evidence>
<gene>
    <name evidence="2" type="ORF">CYNAS_LOCUS15180</name>
</gene>
<feature type="compositionally biased region" description="Basic and acidic residues" evidence="1">
    <location>
        <begin position="563"/>
        <end position="603"/>
    </location>
</feature>
<dbReference type="EMBL" id="CATQJL010000305">
    <property type="protein sequence ID" value="CAJ0603197.1"/>
    <property type="molecule type" value="Genomic_DNA"/>
</dbReference>
<name>A0AA36H3D2_CYLNA</name>
<proteinExistence type="predicted"/>
<feature type="compositionally biased region" description="Low complexity" evidence="1">
    <location>
        <begin position="54"/>
        <end position="74"/>
    </location>
</feature>